<dbReference type="InterPro" id="IPR005467">
    <property type="entry name" value="His_kinase_dom"/>
</dbReference>
<proteinExistence type="predicted"/>
<dbReference type="HOGENOM" id="CLU_000445_89_37_6"/>
<evidence type="ECO:0000256" key="11">
    <source>
        <dbReference type="SAM" id="Phobius"/>
    </source>
</evidence>
<evidence type="ECO:0000256" key="4">
    <source>
        <dbReference type="ARBA" id="ARBA00022553"/>
    </source>
</evidence>
<organism evidence="14 15">
    <name type="scientific">Enterobacter lignolyticus (strain SCF1)</name>
    <dbReference type="NCBI Taxonomy" id="701347"/>
    <lineage>
        <taxon>Bacteria</taxon>
        <taxon>Pseudomonadati</taxon>
        <taxon>Pseudomonadota</taxon>
        <taxon>Gammaproteobacteria</taxon>
        <taxon>Enterobacterales</taxon>
        <taxon>Enterobacteriaceae</taxon>
        <taxon>Pluralibacter</taxon>
    </lineage>
</organism>
<evidence type="ECO:0000259" key="13">
    <source>
        <dbReference type="PROSITE" id="PS50885"/>
    </source>
</evidence>
<feature type="domain" description="HAMP" evidence="13">
    <location>
        <begin position="175"/>
        <end position="227"/>
    </location>
</feature>
<dbReference type="SMART" id="SM00387">
    <property type="entry name" value="HATPase_c"/>
    <property type="match status" value="1"/>
</dbReference>
<feature type="transmembrane region" description="Helical" evidence="11">
    <location>
        <begin position="12"/>
        <end position="40"/>
    </location>
</feature>
<sequence>MAGLKKRITNSVQLRLSAVLCIAIFATALASGGFAFYFALDEAHELQDNTLDQVAWVIKYTPGTDAERNKMGQRLEGDNDAQIFVEYITADGKHTGDSNIAFHLRPPLREGFQDIVTPGGAYRVLVHPLTPQMWVAIGQPTDVRNEIAFDSAIRTLIPFALLLPILLLVTTDLIKKAFRPVIRLADDVHRRDEQDLTPLAEHTVPDEIRPFVNGINKLLSKVDGAMQTQQRFIADAAHELRTPLTALSLQAERLAGSEMSPEAQSRLDALRQGLKRAHHLLEQLLALAREQQTPSGQVRETVAVDAVFRQVIETLLPLAMDKNIDIGVAEPLPANAQIVTDKNTLYTALKNLVENAIRYVPENGQVDLRLTLSGRCAVIEVEDNGPGIDENKRERVFDAFYRLEGATQPGSGLGLSIVKTCVHRLGGTITLHQAAHFATGLQARITLPVAPGERLT</sequence>
<evidence type="ECO:0000256" key="9">
    <source>
        <dbReference type="ARBA" id="ARBA00023012"/>
    </source>
</evidence>
<evidence type="ECO:0000256" key="10">
    <source>
        <dbReference type="ARBA" id="ARBA00023136"/>
    </source>
</evidence>
<keyword evidence="8 11" id="KW-1133">Transmembrane helix</keyword>
<dbReference type="PANTHER" id="PTHR45436:SF15">
    <property type="entry name" value="SENSOR HISTIDINE KINASE CUSS"/>
    <property type="match status" value="1"/>
</dbReference>
<dbReference type="EMBL" id="CP002272">
    <property type="protein sequence ID" value="ADO46337.1"/>
    <property type="molecule type" value="Genomic_DNA"/>
</dbReference>
<dbReference type="Proteomes" id="UP000006872">
    <property type="component" value="Chromosome"/>
</dbReference>
<dbReference type="InterPro" id="IPR050428">
    <property type="entry name" value="TCS_sensor_his_kinase"/>
</dbReference>
<dbReference type="InterPro" id="IPR036890">
    <property type="entry name" value="HATPase_C_sf"/>
</dbReference>
<evidence type="ECO:0000256" key="3">
    <source>
        <dbReference type="ARBA" id="ARBA00012438"/>
    </source>
</evidence>
<evidence type="ECO:0000259" key="12">
    <source>
        <dbReference type="PROSITE" id="PS50109"/>
    </source>
</evidence>
<comment type="subcellular location">
    <subcellularLocation>
        <location evidence="2">Cell inner membrane</location>
        <topology evidence="2">Multi-pass membrane protein</topology>
    </subcellularLocation>
</comment>
<dbReference type="STRING" id="701347.Entcl_0059"/>
<reference evidence="14 15" key="2">
    <citation type="journal article" date="2011" name="Stand. Genomic Sci.">
        <title>Complete genome sequence of 'Enterobacter lignolyticus' SCF1.</title>
        <authorList>
            <person name="Deangelis K.M."/>
            <person name="D'Haeseleer P."/>
            <person name="Chivian D."/>
            <person name="Fortney J.L."/>
            <person name="Khudyakov J."/>
            <person name="Simmons B."/>
            <person name="Woo H."/>
            <person name="Arkin A.P."/>
            <person name="Davenport K.W."/>
            <person name="Goodwin L."/>
            <person name="Chen A."/>
            <person name="Ivanova N."/>
            <person name="Kyrpides N.C."/>
            <person name="Mavromatis K."/>
            <person name="Woyke T."/>
            <person name="Hazen T.C."/>
        </authorList>
    </citation>
    <scope>NUCLEOTIDE SEQUENCE [LARGE SCALE GENOMIC DNA]</scope>
    <source>
        <strain evidence="14 15">SCF1</strain>
    </source>
</reference>
<dbReference type="CDD" id="cd00075">
    <property type="entry name" value="HATPase"/>
    <property type="match status" value="1"/>
</dbReference>
<keyword evidence="9" id="KW-0902">Two-component regulatory system</keyword>
<dbReference type="InterPro" id="IPR036097">
    <property type="entry name" value="HisK_dim/P_sf"/>
</dbReference>
<keyword evidence="4" id="KW-0597">Phosphoprotein</keyword>
<evidence type="ECO:0000256" key="6">
    <source>
        <dbReference type="ARBA" id="ARBA00022692"/>
    </source>
</evidence>
<dbReference type="EC" id="2.7.13.3" evidence="3"/>
<dbReference type="SUPFAM" id="SSF47384">
    <property type="entry name" value="Homodimeric domain of signal transducing histidine kinase"/>
    <property type="match status" value="1"/>
</dbReference>
<dbReference type="SMART" id="SM00388">
    <property type="entry name" value="HisKA"/>
    <property type="match status" value="1"/>
</dbReference>
<dbReference type="PROSITE" id="PS50109">
    <property type="entry name" value="HIS_KIN"/>
    <property type="match status" value="1"/>
</dbReference>
<accession>E3G8E8</accession>
<keyword evidence="7 14" id="KW-0418">Kinase</keyword>
<dbReference type="GO" id="GO:0000155">
    <property type="term" value="F:phosphorelay sensor kinase activity"/>
    <property type="evidence" value="ECO:0007669"/>
    <property type="project" value="InterPro"/>
</dbReference>
<evidence type="ECO:0000256" key="5">
    <source>
        <dbReference type="ARBA" id="ARBA00022679"/>
    </source>
</evidence>
<dbReference type="Pfam" id="PF00512">
    <property type="entry name" value="HisKA"/>
    <property type="match status" value="1"/>
</dbReference>
<keyword evidence="15" id="KW-1185">Reference proteome</keyword>
<dbReference type="InterPro" id="IPR003594">
    <property type="entry name" value="HATPase_dom"/>
</dbReference>
<dbReference type="PRINTS" id="PR00344">
    <property type="entry name" value="BCTRLSENSOR"/>
</dbReference>
<evidence type="ECO:0000313" key="14">
    <source>
        <dbReference type="EMBL" id="ADO46337.1"/>
    </source>
</evidence>
<dbReference type="KEGG" id="esc:Entcl_0059"/>
<dbReference type="Gene3D" id="1.10.287.130">
    <property type="match status" value="1"/>
</dbReference>
<evidence type="ECO:0000313" key="15">
    <source>
        <dbReference type="Proteomes" id="UP000006872"/>
    </source>
</evidence>
<dbReference type="eggNOG" id="COG2205">
    <property type="taxonomic scope" value="Bacteria"/>
</dbReference>
<gene>
    <name evidence="14" type="ordered locus">Entcl_0059</name>
</gene>
<dbReference type="InterPro" id="IPR004358">
    <property type="entry name" value="Sig_transdc_His_kin-like_C"/>
</dbReference>
<name>E3G8E8_ENTLS</name>
<dbReference type="InterPro" id="IPR003661">
    <property type="entry name" value="HisK_dim/P_dom"/>
</dbReference>
<feature type="domain" description="Histidine kinase" evidence="12">
    <location>
        <begin position="235"/>
        <end position="451"/>
    </location>
</feature>
<keyword evidence="6 11" id="KW-0812">Transmembrane</keyword>
<protein>
    <recommendedName>
        <fullName evidence="3">histidine kinase</fullName>
        <ecNumber evidence="3">2.7.13.3</ecNumber>
    </recommendedName>
</protein>
<dbReference type="SUPFAM" id="SSF55874">
    <property type="entry name" value="ATPase domain of HSP90 chaperone/DNA topoisomerase II/histidine kinase"/>
    <property type="match status" value="1"/>
</dbReference>
<evidence type="ECO:0000256" key="7">
    <source>
        <dbReference type="ARBA" id="ARBA00022777"/>
    </source>
</evidence>
<dbReference type="AlphaFoldDB" id="E3G8E8"/>
<dbReference type="Pfam" id="PF02518">
    <property type="entry name" value="HATPase_c"/>
    <property type="match status" value="1"/>
</dbReference>
<dbReference type="RefSeq" id="WP_013364119.1">
    <property type="nucleotide sequence ID" value="NC_014618.1"/>
</dbReference>
<dbReference type="PROSITE" id="PS50885">
    <property type="entry name" value="HAMP"/>
    <property type="match status" value="1"/>
</dbReference>
<dbReference type="GO" id="GO:0005886">
    <property type="term" value="C:plasma membrane"/>
    <property type="evidence" value="ECO:0007669"/>
    <property type="project" value="UniProtKB-SubCell"/>
</dbReference>
<keyword evidence="5" id="KW-0808">Transferase</keyword>
<evidence type="ECO:0000256" key="1">
    <source>
        <dbReference type="ARBA" id="ARBA00000085"/>
    </source>
</evidence>
<dbReference type="CDD" id="cd00082">
    <property type="entry name" value="HisKA"/>
    <property type="match status" value="1"/>
</dbReference>
<evidence type="ECO:0000256" key="8">
    <source>
        <dbReference type="ARBA" id="ARBA00022989"/>
    </source>
</evidence>
<comment type="catalytic activity">
    <reaction evidence="1">
        <text>ATP + protein L-histidine = ADP + protein N-phospho-L-histidine.</text>
        <dbReference type="EC" id="2.7.13.3"/>
    </reaction>
</comment>
<keyword evidence="10 11" id="KW-0472">Membrane</keyword>
<reference evidence="15" key="1">
    <citation type="submission" date="2010-10" db="EMBL/GenBank/DDBJ databases">
        <title>Complete sequence of Enterobacter cloacae SCF1.</title>
        <authorList>
            <consortium name="US DOE Joint Genome Institute"/>
            <person name="Lucas S."/>
            <person name="Copeland A."/>
            <person name="Lapidus A."/>
            <person name="Cheng J.-F."/>
            <person name="Bruce D."/>
            <person name="Goodwin L."/>
            <person name="Pitluck S."/>
            <person name="Davenport K."/>
            <person name="Detter J.C."/>
            <person name="Han C."/>
            <person name="Tapia R."/>
            <person name="Land M."/>
            <person name="Hauser L."/>
            <person name="Chang Y.-J."/>
            <person name="Jeffries C."/>
            <person name="Kyrpides N."/>
            <person name="Ivanova N."/>
            <person name="Mikhailova N."/>
            <person name="DeAngelis K."/>
            <person name="Arkin A.P."/>
            <person name="Chivian D."/>
            <person name="Edwards B."/>
            <person name="Woo H."/>
            <person name="Hazen T.C."/>
            <person name="Woyke T."/>
        </authorList>
    </citation>
    <scope>NUCLEOTIDE SEQUENCE [LARGE SCALE GENOMIC DNA]</scope>
    <source>
        <strain evidence="15">SCF1</strain>
    </source>
</reference>
<dbReference type="InterPro" id="IPR003660">
    <property type="entry name" value="HAMP_dom"/>
</dbReference>
<dbReference type="Gene3D" id="3.30.565.10">
    <property type="entry name" value="Histidine kinase-like ATPase, C-terminal domain"/>
    <property type="match status" value="1"/>
</dbReference>
<dbReference type="PANTHER" id="PTHR45436">
    <property type="entry name" value="SENSOR HISTIDINE KINASE YKOH"/>
    <property type="match status" value="1"/>
</dbReference>
<evidence type="ECO:0000256" key="2">
    <source>
        <dbReference type="ARBA" id="ARBA00004429"/>
    </source>
</evidence>